<dbReference type="AlphaFoldDB" id="A0AAW0SS92"/>
<accession>A0AAW0SS92</accession>
<comment type="caution">
    <text evidence="2">The sequence shown here is derived from an EMBL/GenBank/DDBJ whole genome shotgun (WGS) entry which is preliminary data.</text>
</comment>
<organism evidence="2 3">
    <name type="scientific">Scylla paramamosain</name>
    <name type="common">Mud crab</name>
    <dbReference type="NCBI Taxonomy" id="85552"/>
    <lineage>
        <taxon>Eukaryota</taxon>
        <taxon>Metazoa</taxon>
        <taxon>Ecdysozoa</taxon>
        <taxon>Arthropoda</taxon>
        <taxon>Crustacea</taxon>
        <taxon>Multicrustacea</taxon>
        <taxon>Malacostraca</taxon>
        <taxon>Eumalacostraca</taxon>
        <taxon>Eucarida</taxon>
        <taxon>Decapoda</taxon>
        <taxon>Pleocyemata</taxon>
        <taxon>Brachyura</taxon>
        <taxon>Eubrachyura</taxon>
        <taxon>Portunoidea</taxon>
        <taxon>Portunidae</taxon>
        <taxon>Portuninae</taxon>
        <taxon>Scylla</taxon>
    </lineage>
</organism>
<evidence type="ECO:0000313" key="2">
    <source>
        <dbReference type="EMBL" id="KAK8378190.1"/>
    </source>
</evidence>
<evidence type="ECO:0000313" key="3">
    <source>
        <dbReference type="Proteomes" id="UP001487740"/>
    </source>
</evidence>
<dbReference type="Pfam" id="PF07525">
    <property type="entry name" value="SOCS_box"/>
    <property type="match status" value="1"/>
</dbReference>
<evidence type="ECO:0000259" key="1">
    <source>
        <dbReference type="Pfam" id="PF07525"/>
    </source>
</evidence>
<gene>
    <name evidence="2" type="ORF">O3P69_018870</name>
</gene>
<keyword evidence="3" id="KW-1185">Reference proteome</keyword>
<dbReference type="Proteomes" id="UP001487740">
    <property type="component" value="Unassembled WGS sequence"/>
</dbReference>
<feature type="domain" description="SOCS box" evidence="1">
    <location>
        <begin position="135"/>
        <end position="171"/>
    </location>
</feature>
<sequence>MLSEPLWCCGSPPLVVAALAGCPSLVLTLLHHGAGHHHHHHHHHHQQHKRINMNGVYQAVIFLIRKLLDEWRGSEEGSSAPPAPDLLTWAGNSPTAKCLRYLLRTITRVPHKLLRDQLNYSDPASLLPPRCCRDPPPLLHLARVAVRELLRVGGELPGSINTLDLPAPLRCRLSLLRD</sequence>
<protein>
    <recommendedName>
        <fullName evidence="1">SOCS box domain-containing protein</fullName>
    </recommendedName>
</protein>
<proteinExistence type="predicted"/>
<dbReference type="EMBL" id="JARAKH010000046">
    <property type="protein sequence ID" value="KAK8378190.1"/>
    <property type="molecule type" value="Genomic_DNA"/>
</dbReference>
<dbReference type="InterPro" id="IPR001496">
    <property type="entry name" value="SOCS_box"/>
</dbReference>
<reference evidence="2 3" key="1">
    <citation type="submission" date="2023-03" db="EMBL/GenBank/DDBJ databases">
        <title>High-quality genome of Scylla paramamosain provides insights in environmental adaptation.</title>
        <authorList>
            <person name="Zhang L."/>
        </authorList>
    </citation>
    <scope>NUCLEOTIDE SEQUENCE [LARGE SCALE GENOMIC DNA]</scope>
    <source>
        <strain evidence="2">LZ_2023a</strain>
        <tissue evidence="2">Muscle</tissue>
    </source>
</reference>
<name>A0AAW0SS92_SCYPA</name>